<keyword evidence="3" id="KW-1185">Reference proteome</keyword>
<evidence type="ECO:0000313" key="3">
    <source>
        <dbReference type="Proteomes" id="UP001269144"/>
    </source>
</evidence>
<evidence type="ECO:0000313" key="2">
    <source>
        <dbReference type="EMBL" id="MDS9466879.1"/>
    </source>
</evidence>
<proteinExistence type="predicted"/>
<evidence type="ECO:0000256" key="1">
    <source>
        <dbReference type="SAM" id="Phobius"/>
    </source>
</evidence>
<keyword evidence="1" id="KW-0472">Membrane</keyword>
<protein>
    <recommendedName>
        <fullName evidence="4">NfeD family protein</fullName>
    </recommendedName>
</protein>
<keyword evidence="1" id="KW-0812">Transmembrane</keyword>
<organism evidence="2 3">
    <name type="scientific">Paracoccus aurantius</name>
    <dbReference type="NCBI Taxonomy" id="3073814"/>
    <lineage>
        <taxon>Bacteria</taxon>
        <taxon>Pseudomonadati</taxon>
        <taxon>Pseudomonadota</taxon>
        <taxon>Alphaproteobacteria</taxon>
        <taxon>Rhodobacterales</taxon>
        <taxon>Paracoccaceae</taxon>
        <taxon>Paracoccus</taxon>
    </lineage>
</organism>
<dbReference type="Proteomes" id="UP001269144">
    <property type="component" value="Unassembled WGS sequence"/>
</dbReference>
<sequence>MNGWLWVIAALLLGGLEMALPGWFFLGIALATGLMGLAILAGLWTAALPWALVVTAVLSGGIWLLLRRIFGSSRGDVRIWTRDINDDE</sequence>
<dbReference type="RefSeq" id="WP_311159070.1">
    <property type="nucleotide sequence ID" value="NZ_JAVQLW010000001.1"/>
</dbReference>
<dbReference type="EMBL" id="JAVQLW010000001">
    <property type="protein sequence ID" value="MDS9466879.1"/>
    <property type="molecule type" value="Genomic_DNA"/>
</dbReference>
<feature type="transmembrane region" description="Helical" evidence="1">
    <location>
        <begin position="47"/>
        <end position="66"/>
    </location>
</feature>
<reference evidence="3" key="1">
    <citation type="submission" date="2023-07" db="EMBL/GenBank/DDBJ databases">
        <title>Paracoccus sp. MBLB3053 whole genome sequence.</title>
        <authorList>
            <person name="Hwang C.Y."/>
            <person name="Cho E.-S."/>
            <person name="Seo M.-J."/>
        </authorList>
    </citation>
    <scope>NUCLEOTIDE SEQUENCE [LARGE SCALE GENOMIC DNA]</scope>
    <source>
        <strain evidence="3">MBLB3053</strain>
    </source>
</reference>
<accession>A0ABU2HRF5</accession>
<keyword evidence="1" id="KW-1133">Transmembrane helix</keyword>
<gene>
    <name evidence="2" type="ORF">RGQ15_04680</name>
</gene>
<name>A0ABU2HRF5_9RHOB</name>
<evidence type="ECO:0008006" key="4">
    <source>
        <dbReference type="Google" id="ProtNLM"/>
    </source>
</evidence>
<comment type="caution">
    <text evidence="2">The sequence shown here is derived from an EMBL/GenBank/DDBJ whole genome shotgun (WGS) entry which is preliminary data.</text>
</comment>